<accession>A0ABT8RJ80</accession>
<dbReference type="SMART" id="SM01117">
    <property type="entry name" value="Cyt-b5"/>
    <property type="match status" value="1"/>
</dbReference>
<comment type="caution">
    <text evidence="2">The sequence shown here is derived from an EMBL/GenBank/DDBJ whole genome shotgun (WGS) entry which is preliminary data.</text>
</comment>
<protein>
    <submittedName>
        <fullName evidence="2">Cytochrome b5 domain-containing protein</fullName>
    </submittedName>
</protein>
<name>A0ABT8RJ80_9BACT</name>
<keyword evidence="3" id="KW-1185">Reference proteome</keyword>
<feature type="domain" description="Cytochrome b5 heme-binding" evidence="1">
    <location>
        <begin position="7"/>
        <end position="78"/>
    </location>
</feature>
<proteinExistence type="predicted"/>
<dbReference type="Proteomes" id="UP001168528">
    <property type="component" value="Unassembled WGS sequence"/>
</dbReference>
<evidence type="ECO:0000313" key="3">
    <source>
        <dbReference type="Proteomes" id="UP001168528"/>
    </source>
</evidence>
<dbReference type="Pfam" id="PF00173">
    <property type="entry name" value="Cyt-b5"/>
    <property type="match status" value="1"/>
</dbReference>
<organism evidence="2 3">
    <name type="scientific">Rhodocytophaga aerolata</name>
    <dbReference type="NCBI Taxonomy" id="455078"/>
    <lineage>
        <taxon>Bacteria</taxon>
        <taxon>Pseudomonadati</taxon>
        <taxon>Bacteroidota</taxon>
        <taxon>Cytophagia</taxon>
        <taxon>Cytophagales</taxon>
        <taxon>Rhodocytophagaceae</taxon>
        <taxon>Rhodocytophaga</taxon>
    </lineage>
</organism>
<dbReference type="InterPro" id="IPR001199">
    <property type="entry name" value="Cyt_B5-like_heme/steroid-bd"/>
</dbReference>
<dbReference type="RefSeq" id="WP_302042066.1">
    <property type="nucleotide sequence ID" value="NZ_JAUKPO010000050.1"/>
</dbReference>
<evidence type="ECO:0000259" key="1">
    <source>
        <dbReference type="SMART" id="SM01117"/>
    </source>
</evidence>
<reference evidence="2" key="1">
    <citation type="submission" date="2023-07" db="EMBL/GenBank/DDBJ databases">
        <title>The genome sequence of Rhodocytophaga aerolata KACC 12507.</title>
        <authorList>
            <person name="Zhang X."/>
        </authorList>
    </citation>
    <scope>NUCLEOTIDE SEQUENCE</scope>
    <source>
        <strain evidence="2">KACC 12507</strain>
    </source>
</reference>
<gene>
    <name evidence="2" type="ORF">Q0590_33650</name>
</gene>
<dbReference type="EMBL" id="JAUKPO010000050">
    <property type="protein sequence ID" value="MDO1451268.1"/>
    <property type="molecule type" value="Genomic_DNA"/>
</dbReference>
<evidence type="ECO:0000313" key="2">
    <source>
        <dbReference type="EMBL" id="MDO1451268.1"/>
    </source>
</evidence>
<dbReference type="InterPro" id="IPR036400">
    <property type="entry name" value="Cyt_B5-like_heme/steroid_sf"/>
</dbReference>
<dbReference type="Gene3D" id="3.10.120.10">
    <property type="entry name" value="Cytochrome b5-like heme/steroid binding domain"/>
    <property type="match status" value="1"/>
</dbReference>
<sequence length="80" mass="9092">MDTLKKITRQELACNNGLNGVAAWIGYKGYVYDVTPSPLFQHGKHYRLKVGEDLTPYMQESPHLEDVLEKFPVVGELVNE</sequence>
<dbReference type="SUPFAM" id="SSF55856">
    <property type="entry name" value="Cytochrome b5-like heme/steroid binding domain"/>
    <property type="match status" value="1"/>
</dbReference>